<feature type="region of interest" description="Disordered" evidence="1">
    <location>
        <begin position="65"/>
        <end position="86"/>
    </location>
</feature>
<evidence type="ECO:0000313" key="3">
    <source>
        <dbReference type="EMBL" id="NYI93929.1"/>
    </source>
</evidence>
<comment type="caution">
    <text evidence="3">The sequence shown here is derived from an EMBL/GenBank/DDBJ whole genome shotgun (WGS) entry which is preliminary data.</text>
</comment>
<protein>
    <submittedName>
        <fullName evidence="3">MbtH protein</fullName>
    </submittedName>
</protein>
<dbReference type="EMBL" id="JACCFO010000001">
    <property type="protein sequence ID" value="NYI93929.1"/>
    <property type="molecule type" value="Genomic_DNA"/>
</dbReference>
<dbReference type="SMART" id="SM00923">
    <property type="entry name" value="MbtH"/>
    <property type="match status" value="1"/>
</dbReference>
<evidence type="ECO:0000256" key="1">
    <source>
        <dbReference type="SAM" id="MobiDB-lite"/>
    </source>
</evidence>
<dbReference type="SUPFAM" id="SSF160582">
    <property type="entry name" value="MbtH-like"/>
    <property type="match status" value="1"/>
</dbReference>
<dbReference type="Proteomes" id="UP000575985">
    <property type="component" value="Unassembled WGS sequence"/>
</dbReference>
<dbReference type="AlphaFoldDB" id="A0A853BF76"/>
<dbReference type="PANTHER" id="PTHR38444">
    <property type="entry name" value="ENTEROBACTIN BIOSYNTHESIS PROTEIN YBDZ"/>
    <property type="match status" value="1"/>
</dbReference>
<dbReference type="GO" id="GO:0019290">
    <property type="term" value="P:siderophore biosynthetic process"/>
    <property type="evidence" value="ECO:0007669"/>
    <property type="project" value="TreeGrafter"/>
</dbReference>
<organism evidence="3 4">
    <name type="scientific">Streptomonospora nanhaiensis</name>
    <dbReference type="NCBI Taxonomy" id="1323731"/>
    <lineage>
        <taxon>Bacteria</taxon>
        <taxon>Bacillati</taxon>
        <taxon>Actinomycetota</taxon>
        <taxon>Actinomycetes</taxon>
        <taxon>Streptosporangiales</taxon>
        <taxon>Nocardiopsidaceae</taxon>
        <taxon>Streptomonospora</taxon>
    </lineage>
</organism>
<dbReference type="GO" id="GO:0005829">
    <property type="term" value="C:cytosol"/>
    <property type="evidence" value="ECO:0007669"/>
    <property type="project" value="TreeGrafter"/>
</dbReference>
<dbReference type="InterPro" id="IPR005153">
    <property type="entry name" value="MbtH-like_dom"/>
</dbReference>
<reference evidence="3 4" key="1">
    <citation type="submission" date="2020-07" db="EMBL/GenBank/DDBJ databases">
        <title>Sequencing the genomes of 1000 actinobacteria strains.</title>
        <authorList>
            <person name="Klenk H.-P."/>
        </authorList>
    </citation>
    <scope>NUCLEOTIDE SEQUENCE [LARGE SCALE GENOMIC DNA]</scope>
    <source>
        <strain evidence="3 4">DSM 45927</strain>
    </source>
</reference>
<dbReference type="InterPro" id="IPR038020">
    <property type="entry name" value="MbtH-like_sf"/>
</dbReference>
<feature type="domain" description="MbtH-like" evidence="2">
    <location>
        <begin position="3"/>
        <end position="53"/>
    </location>
</feature>
<proteinExistence type="predicted"/>
<dbReference type="Gene3D" id="3.90.820.10">
    <property type="entry name" value="Structural Genomics, Unknown Function 30-nov-00 1gh9 Mol_id"/>
    <property type="match status" value="1"/>
</dbReference>
<sequence>MSNPFDDADGRFLVLVNDEDQHSLWPEFAAVPEGWHQVLGPVDRAAALEYVEANWTDLRPRSLREAMGEPAAQGEPGTAADTAGSA</sequence>
<name>A0A853BF76_9ACTN</name>
<accession>A0A853BF76</accession>
<keyword evidence="4" id="KW-1185">Reference proteome</keyword>
<dbReference type="InterPro" id="IPR037407">
    <property type="entry name" value="MLP_fam"/>
</dbReference>
<dbReference type="Pfam" id="PF03621">
    <property type="entry name" value="MbtH"/>
    <property type="match status" value="1"/>
</dbReference>
<evidence type="ECO:0000313" key="4">
    <source>
        <dbReference type="Proteomes" id="UP000575985"/>
    </source>
</evidence>
<evidence type="ECO:0000259" key="2">
    <source>
        <dbReference type="SMART" id="SM00923"/>
    </source>
</evidence>
<dbReference type="PANTHER" id="PTHR38444:SF1">
    <property type="entry name" value="ENTEROBACTIN BIOSYNTHESIS PROTEIN YBDZ"/>
    <property type="match status" value="1"/>
</dbReference>
<gene>
    <name evidence="3" type="ORF">HNR12_000206</name>
</gene>
<dbReference type="RefSeq" id="WP_179765683.1">
    <property type="nucleotide sequence ID" value="NZ_JACCFO010000001.1"/>
</dbReference>